<dbReference type="PRINTS" id="PR00368">
    <property type="entry name" value="FADPNR"/>
</dbReference>
<proteinExistence type="inferred from homology"/>
<evidence type="ECO:0000256" key="4">
    <source>
        <dbReference type="ARBA" id="ARBA00014791"/>
    </source>
</evidence>
<comment type="subunit">
    <text evidence="2 16 19">Homodimer.</text>
</comment>
<dbReference type="PROSITE" id="PS01047">
    <property type="entry name" value="HMA_1"/>
    <property type="match status" value="1"/>
</dbReference>
<evidence type="ECO:0000256" key="11">
    <source>
        <dbReference type="ARBA" id="ARBA00023002"/>
    </source>
</evidence>
<dbReference type="GO" id="GO:0050660">
    <property type="term" value="F:flavin adenine dinucleotide binding"/>
    <property type="evidence" value="ECO:0007669"/>
    <property type="project" value="UniProtKB-UniRule"/>
</dbReference>
<dbReference type="GO" id="GO:0016152">
    <property type="term" value="F:mercury (II) reductase (NADP+) activity"/>
    <property type="evidence" value="ECO:0007669"/>
    <property type="project" value="UniProtKB-UniRule"/>
</dbReference>
<dbReference type="InterPro" id="IPR004099">
    <property type="entry name" value="Pyr_nucl-diS_OxRdtase_dimer"/>
</dbReference>
<dbReference type="FunFam" id="3.30.390.30:FF:000001">
    <property type="entry name" value="Dihydrolipoyl dehydrogenase"/>
    <property type="match status" value="1"/>
</dbReference>
<evidence type="ECO:0000256" key="10">
    <source>
        <dbReference type="ARBA" id="ARBA00022914"/>
    </source>
</evidence>
<keyword evidence="13" id="KW-0676">Redox-active center</keyword>
<evidence type="ECO:0000256" key="1">
    <source>
        <dbReference type="ARBA" id="ARBA00007532"/>
    </source>
</evidence>
<evidence type="ECO:0000256" key="9">
    <source>
        <dbReference type="ARBA" id="ARBA00022857"/>
    </source>
</evidence>
<dbReference type="CDD" id="cd00371">
    <property type="entry name" value="HMA"/>
    <property type="match status" value="1"/>
</dbReference>
<dbReference type="PROSITE" id="PS00076">
    <property type="entry name" value="PYRIDINE_REDOX_1"/>
    <property type="match status" value="1"/>
</dbReference>
<comment type="catalytic activity">
    <reaction evidence="15 16 19">
        <text>Hg + NADP(+) + H(+) = Hg(2+) + NADPH</text>
        <dbReference type="Rhea" id="RHEA:23856"/>
        <dbReference type="ChEBI" id="CHEBI:15378"/>
        <dbReference type="ChEBI" id="CHEBI:16170"/>
        <dbReference type="ChEBI" id="CHEBI:16793"/>
        <dbReference type="ChEBI" id="CHEBI:57783"/>
        <dbReference type="ChEBI" id="CHEBI:58349"/>
        <dbReference type="EC" id="1.16.1.1"/>
    </reaction>
</comment>
<evidence type="ECO:0000259" key="20">
    <source>
        <dbReference type="PROSITE" id="PS50846"/>
    </source>
</evidence>
<feature type="binding site" evidence="17">
    <location>
        <position position="198"/>
    </location>
    <ligand>
        <name>FAD</name>
        <dbReference type="ChEBI" id="CHEBI:57692"/>
    </ligand>
</feature>
<evidence type="ECO:0000256" key="2">
    <source>
        <dbReference type="ARBA" id="ARBA00011738"/>
    </source>
</evidence>
<keyword evidence="11 16" id="KW-0560">Oxidoreductase</keyword>
<keyword evidence="8 16" id="KW-0274">FAD</keyword>
<dbReference type="Proteomes" id="UP000885779">
    <property type="component" value="Unassembled WGS sequence"/>
</dbReference>
<dbReference type="InterPro" id="IPR006121">
    <property type="entry name" value="HMA_dom"/>
</dbReference>
<feature type="domain" description="HMA" evidence="20">
    <location>
        <begin position="4"/>
        <end position="69"/>
    </location>
</feature>
<evidence type="ECO:0000256" key="6">
    <source>
        <dbReference type="ARBA" id="ARBA00022630"/>
    </source>
</evidence>
<dbReference type="GO" id="GO:0050787">
    <property type="term" value="P:detoxification of mercury ion"/>
    <property type="evidence" value="ECO:0007669"/>
    <property type="project" value="InterPro"/>
</dbReference>
<evidence type="ECO:0000256" key="12">
    <source>
        <dbReference type="ARBA" id="ARBA00023157"/>
    </source>
</evidence>
<dbReference type="NCBIfam" id="TIGR02053">
    <property type="entry name" value="MerA"/>
    <property type="match status" value="1"/>
</dbReference>
<dbReference type="Gene3D" id="3.30.70.100">
    <property type="match status" value="1"/>
</dbReference>
<organism evidence="21">
    <name type="scientific">Caldithrix abyssi</name>
    <dbReference type="NCBI Taxonomy" id="187145"/>
    <lineage>
        <taxon>Bacteria</taxon>
        <taxon>Pseudomonadati</taxon>
        <taxon>Calditrichota</taxon>
        <taxon>Calditrichia</taxon>
        <taxon>Calditrichales</taxon>
        <taxon>Calditrichaceae</taxon>
        <taxon>Caldithrix</taxon>
    </lineage>
</organism>
<dbReference type="GO" id="GO:0045340">
    <property type="term" value="F:mercury ion binding"/>
    <property type="evidence" value="ECO:0007669"/>
    <property type="project" value="InterPro"/>
</dbReference>
<evidence type="ECO:0000256" key="17">
    <source>
        <dbReference type="PIRSR" id="PIRSR000350-3"/>
    </source>
</evidence>
<keyword evidence="17" id="KW-0547">Nucleotide-binding</keyword>
<dbReference type="EC" id="1.16.1.1" evidence="3 16"/>
<dbReference type="InterPro" id="IPR036188">
    <property type="entry name" value="FAD/NAD-bd_sf"/>
</dbReference>
<dbReference type="InterPro" id="IPR001100">
    <property type="entry name" value="Pyr_nuc-diS_OxRdtase"/>
</dbReference>
<evidence type="ECO:0000256" key="8">
    <source>
        <dbReference type="ARBA" id="ARBA00022827"/>
    </source>
</evidence>
<keyword evidence="17" id="KW-0520">NAD</keyword>
<evidence type="ECO:0000313" key="21">
    <source>
        <dbReference type="EMBL" id="HGY57397.1"/>
    </source>
</evidence>
<dbReference type="PROSITE" id="PS50846">
    <property type="entry name" value="HMA_2"/>
    <property type="match status" value="1"/>
</dbReference>
<dbReference type="SUPFAM" id="SSF55008">
    <property type="entry name" value="HMA, heavy metal-associated domain"/>
    <property type="match status" value="1"/>
</dbReference>
<dbReference type="GO" id="GO:0050661">
    <property type="term" value="F:NADP binding"/>
    <property type="evidence" value="ECO:0007669"/>
    <property type="project" value="InterPro"/>
</dbReference>
<name>A0A7V4UFU1_CALAY</name>
<protein>
    <recommendedName>
        <fullName evidence="4 16">Mercuric reductase</fullName>
        <ecNumber evidence="3 16">1.16.1.1</ecNumber>
    </recommendedName>
    <alternativeName>
        <fullName evidence="14 16">Hg(II) reductase</fullName>
    </alternativeName>
</protein>
<dbReference type="SUPFAM" id="SSF51905">
    <property type="entry name" value="FAD/NAD(P)-binding domain"/>
    <property type="match status" value="1"/>
</dbReference>
<gene>
    <name evidence="19 21" type="primary">merA</name>
    <name evidence="21" type="ORF">ENK44_16935</name>
</gene>
<dbReference type="InterPro" id="IPR036163">
    <property type="entry name" value="HMA_dom_sf"/>
</dbReference>
<dbReference type="GO" id="GO:0003955">
    <property type="term" value="F:NAD(P)H dehydrogenase (quinone) activity"/>
    <property type="evidence" value="ECO:0007669"/>
    <property type="project" value="TreeGrafter"/>
</dbReference>
<evidence type="ECO:0000256" key="3">
    <source>
        <dbReference type="ARBA" id="ARBA00012661"/>
    </source>
</evidence>
<dbReference type="GO" id="GO:0016668">
    <property type="term" value="F:oxidoreductase activity, acting on a sulfur group of donors, NAD(P) as acceptor"/>
    <property type="evidence" value="ECO:0007669"/>
    <property type="project" value="UniProtKB-UniRule"/>
</dbReference>
<dbReference type="EMBL" id="DRQG01000156">
    <property type="protein sequence ID" value="HGY57397.1"/>
    <property type="molecule type" value="Genomic_DNA"/>
</dbReference>
<dbReference type="AlphaFoldDB" id="A0A7V4UFU1"/>
<dbReference type="PRINTS" id="PR00411">
    <property type="entry name" value="PNDRDTASEI"/>
</dbReference>
<evidence type="ECO:0000256" key="5">
    <source>
        <dbReference type="ARBA" id="ARBA00022466"/>
    </source>
</evidence>
<evidence type="ECO:0000256" key="13">
    <source>
        <dbReference type="ARBA" id="ARBA00023284"/>
    </source>
</evidence>
<accession>A0A7V4UFU1</accession>
<dbReference type="InterPro" id="IPR017969">
    <property type="entry name" value="Heavy-metal-associated_CS"/>
</dbReference>
<dbReference type="Pfam" id="PF00403">
    <property type="entry name" value="HMA"/>
    <property type="match status" value="1"/>
</dbReference>
<feature type="binding site" evidence="17">
    <location>
        <position position="390"/>
    </location>
    <ligand>
        <name>FAD</name>
        <dbReference type="ChEBI" id="CHEBI:57692"/>
    </ligand>
</feature>
<comment type="cofactor">
    <cofactor evidence="16 17 19">
        <name>FAD</name>
        <dbReference type="ChEBI" id="CHEBI:57692"/>
    </cofactor>
    <text evidence="16 17 19">Binds 1 FAD per subunit.</text>
</comment>
<evidence type="ECO:0000256" key="15">
    <source>
        <dbReference type="ARBA" id="ARBA00048984"/>
    </source>
</evidence>
<dbReference type="PANTHER" id="PTHR43014">
    <property type="entry name" value="MERCURIC REDUCTASE"/>
    <property type="match status" value="1"/>
</dbReference>
<feature type="disulfide bond" description="Redox-active" evidence="18">
    <location>
        <begin position="124"/>
        <end position="129"/>
    </location>
</feature>
<evidence type="ECO:0000256" key="18">
    <source>
        <dbReference type="PIRSR" id="PIRSR000350-4"/>
    </source>
</evidence>
<dbReference type="PIRSF" id="PIRSF000350">
    <property type="entry name" value="Mercury_reductase_MerA"/>
    <property type="match status" value="1"/>
</dbReference>
<evidence type="ECO:0000256" key="7">
    <source>
        <dbReference type="ARBA" id="ARBA00022723"/>
    </source>
</evidence>
<keyword evidence="10 16" id="KW-0476">Mercury</keyword>
<keyword evidence="12" id="KW-1015">Disulfide bond</keyword>
<sequence>MNIKRITLNIAGMTCDHCARSVEKALDAEGILEKRVSYPQASGTVVFDPSKIDAGRIERLINDTGHYRVTGLDDANGAHEGESANKHLVIIGGGSAAFAATTEAVSRGARVTMINDGLPIGGTCVNVGCVPSKNLLRAAESLHRAQKNPFEGIETQGKLKNISALMEQKRSLVGQLRREKYIDVVKDLPGFRLVEGRGRFVGPNEIEVNGETIKADVVLIAAGARPALPDIPGLSEVDYLTNASAFELEKLPESLIVLGGRYVALELAQLFSRLGSKVTVLQRSQRILPTESADITEALSGYLQQEGIRIVTGNALQRIRQNSNEIVVETRIDGRAETFTAEKLLVATGRRANTDGLDLETAGVETDRRGFIKTNDYLQTTTPHIFAAGDILGENMFVYTAAYEGKLAVVNALSAEKQKRDYTALPWVVFTDPQVAGVGPDEEQAKQQGIEAESAVLPLDYVPRALAARDTRGVIKLIRDKKTDRLIGARILAAEGSELLMEAALAIKFGITVEQIKEMFHPYLTLSEGIKLAAITFSKSVKELSCCAT</sequence>
<keyword evidence="5 16" id="KW-0475">Mercuric resistance</keyword>
<feature type="binding site" evidence="17">
    <location>
        <position position="133"/>
    </location>
    <ligand>
        <name>FAD</name>
        <dbReference type="ChEBI" id="CHEBI:57692"/>
    </ligand>
</feature>
<dbReference type="SUPFAM" id="SSF55424">
    <property type="entry name" value="FAD/NAD-linked reductases, dimerisation (C-terminal) domain"/>
    <property type="match status" value="1"/>
</dbReference>
<dbReference type="InterPro" id="IPR023753">
    <property type="entry name" value="FAD/NAD-binding_dom"/>
</dbReference>
<feature type="binding site" evidence="17">
    <location>
        <position position="349"/>
    </location>
    <ligand>
        <name>NAD(+)</name>
        <dbReference type="ChEBI" id="CHEBI:57540"/>
    </ligand>
</feature>
<dbReference type="Gene3D" id="3.50.50.60">
    <property type="entry name" value="FAD/NAD(P)-binding domain"/>
    <property type="match status" value="2"/>
</dbReference>
<dbReference type="Gene3D" id="3.30.390.30">
    <property type="match status" value="1"/>
</dbReference>
<dbReference type="InterPro" id="IPR012999">
    <property type="entry name" value="Pyr_OxRdtase_I_AS"/>
</dbReference>
<keyword evidence="9 16" id="KW-0521">NADP</keyword>
<dbReference type="Pfam" id="PF02852">
    <property type="entry name" value="Pyr_redox_dim"/>
    <property type="match status" value="1"/>
</dbReference>
<evidence type="ECO:0000256" key="16">
    <source>
        <dbReference type="PIRNR" id="PIRNR000350"/>
    </source>
</evidence>
<evidence type="ECO:0000256" key="14">
    <source>
        <dbReference type="ARBA" id="ARBA00031725"/>
    </source>
</evidence>
<dbReference type="Pfam" id="PF07992">
    <property type="entry name" value="Pyr_redox_2"/>
    <property type="match status" value="1"/>
</dbReference>
<feature type="binding site" evidence="17">
    <location>
        <begin position="259"/>
        <end position="266"/>
    </location>
    <ligand>
        <name>NAD(+)</name>
        <dbReference type="ChEBI" id="CHEBI:57540"/>
    </ligand>
</feature>
<keyword evidence="7 16" id="KW-0479">Metal-binding</keyword>
<dbReference type="InterPro" id="IPR016156">
    <property type="entry name" value="FAD/NAD-linked_Rdtase_dimer_sf"/>
</dbReference>
<keyword evidence="6 16" id="KW-0285">Flavoprotein</keyword>
<evidence type="ECO:0000256" key="19">
    <source>
        <dbReference type="RuleBase" id="RU361223"/>
    </source>
</evidence>
<reference evidence="21" key="1">
    <citation type="journal article" date="2020" name="mSystems">
        <title>Genome- and Community-Level Interaction Insights into Carbon Utilization and Element Cycling Functions of Hydrothermarchaeota in Hydrothermal Sediment.</title>
        <authorList>
            <person name="Zhou Z."/>
            <person name="Liu Y."/>
            <person name="Xu W."/>
            <person name="Pan J."/>
            <person name="Luo Z.H."/>
            <person name="Li M."/>
        </authorList>
    </citation>
    <scope>NUCLEOTIDE SEQUENCE [LARGE SCALE GENOMIC DNA]</scope>
    <source>
        <strain evidence="21">HyVt-577</strain>
    </source>
</reference>
<dbReference type="InterPro" id="IPR021179">
    <property type="entry name" value="Mercury_reductase_MerA"/>
</dbReference>
<comment type="caution">
    <text evidence="21">The sequence shown here is derived from an EMBL/GenBank/DDBJ whole genome shotgun (WGS) entry which is preliminary data.</text>
</comment>
<comment type="similarity">
    <text evidence="1 16 19">Belongs to the class-I pyridine nucleotide-disulfide oxidoreductase family.</text>
</comment>
<comment type="function">
    <text evidence="16">Resistance to Hg(2+) in bacteria appears to be governed by a specialized system which includes mercuric reductase. MerA protein is responsible for volatilizing mercury as Hg(0).</text>
</comment>
<dbReference type="PANTHER" id="PTHR43014:SF4">
    <property type="entry name" value="PYRIDINE NUCLEOTIDE-DISULFIDE OXIDOREDUCTASE RCLA-RELATED"/>
    <property type="match status" value="1"/>
</dbReference>